<dbReference type="InterPro" id="IPR026816">
    <property type="entry name" value="Flavodoxin_dom"/>
</dbReference>
<gene>
    <name evidence="2" type="ORF">ALGA_2896</name>
</gene>
<evidence type="ECO:0000313" key="3">
    <source>
        <dbReference type="Proteomes" id="UP000218267"/>
    </source>
</evidence>
<dbReference type="Pfam" id="PF12724">
    <property type="entry name" value="Flavodoxin_5"/>
    <property type="match status" value="1"/>
</dbReference>
<dbReference type="GO" id="GO:0070819">
    <property type="term" value="F:menaquinone-dependent protoporphyrinogen oxidase activity"/>
    <property type="evidence" value="ECO:0007669"/>
    <property type="project" value="TreeGrafter"/>
</dbReference>
<proteinExistence type="predicted"/>
<sequence length="158" mass="17435">MKGVLIYLSKHGTTEKVAQQMQNLLGDEFLLVNLKTTKLPDLSQYDTIVIGGSIHAGSIQKGIQLFCKNNLTLLLQKRLGLFLCCMYEGEVAKQQFNAAFPDSLIAHAKATAITGGEFIFSEMRWIEKVIVRKIVGVKVSKSKINSEAIASFVTSLKN</sequence>
<dbReference type="PANTHER" id="PTHR38030:SF2">
    <property type="entry name" value="PROTOPORPHYRINOGEN IX DEHYDROGENASE [QUINONE]"/>
    <property type="match status" value="1"/>
</dbReference>
<dbReference type="KEGG" id="mbas:ALGA_2896"/>
<feature type="domain" description="Flavodoxin" evidence="1">
    <location>
        <begin position="5"/>
        <end position="138"/>
    </location>
</feature>
<dbReference type="GO" id="GO:0006783">
    <property type="term" value="P:heme biosynthetic process"/>
    <property type="evidence" value="ECO:0007669"/>
    <property type="project" value="TreeGrafter"/>
</dbReference>
<dbReference type="InterPro" id="IPR029039">
    <property type="entry name" value="Flavoprotein-like_sf"/>
</dbReference>
<protein>
    <recommendedName>
        <fullName evidence="1">Flavodoxin domain-containing protein</fullName>
    </recommendedName>
</protein>
<dbReference type="GO" id="GO:0010181">
    <property type="term" value="F:FMN binding"/>
    <property type="evidence" value="ECO:0007669"/>
    <property type="project" value="TreeGrafter"/>
</dbReference>
<evidence type="ECO:0000313" key="2">
    <source>
        <dbReference type="EMBL" id="BAX81201.1"/>
    </source>
</evidence>
<accession>A0A1Y1CPN3</accession>
<dbReference type="RefSeq" id="WP_096430295.1">
    <property type="nucleotide sequence ID" value="NZ_AP018042.1"/>
</dbReference>
<reference evidence="2 3" key="1">
    <citation type="journal article" date="2018" name="Mar. Genomics">
        <title>Complete genome sequence of Marinifilaceae bacterium strain SPP2, isolated from the Antarctic marine sediment.</title>
        <authorList>
            <person name="Watanabe M."/>
            <person name="Kojima H."/>
            <person name="Fukui M."/>
        </authorList>
    </citation>
    <scope>NUCLEOTIDE SEQUENCE [LARGE SCALE GENOMIC DNA]</scope>
    <source>
        <strain evidence="2 3">SPP2</strain>
    </source>
</reference>
<dbReference type="AlphaFoldDB" id="A0A1Y1CPN3"/>
<reference evidence="3" key="2">
    <citation type="journal article" date="2020" name="Antonie Van Leeuwenhoek">
        <title>Labilibaculum antarcticum sp. nov., a novel facultative anaerobic, psychrotorelant bacterium isolated from marine sediment of Antarctica.</title>
        <authorList>
            <person name="Watanabe M."/>
            <person name="Kojima H."/>
            <person name="Fukui M."/>
        </authorList>
    </citation>
    <scope>NUCLEOTIDE SEQUENCE [LARGE SCALE GENOMIC DNA]</scope>
    <source>
        <strain evidence="3">SPP2</strain>
    </source>
</reference>
<evidence type="ECO:0000259" key="1">
    <source>
        <dbReference type="Pfam" id="PF12724"/>
    </source>
</evidence>
<dbReference type="PANTHER" id="PTHR38030">
    <property type="entry name" value="PROTOPORPHYRINOGEN IX DEHYDROGENASE [MENAQUINONE]"/>
    <property type="match status" value="1"/>
</dbReference>
<dbReference type="EMBL" id="AP018042">
    <property type="protein sequence ID" value="BAX81201.1"/>
    <property type="molecule type" value="Genomic_DNA"/>
</dbReference>
<organism evidence="2 3">
    <name type="scientific">Labilibaculum antarcticum</name>
    <dbReference type="NCBI Taxonomy" id="1717717"/>
    <lineage>
        <taxon>Bacteria</taxon>
        <taxon>Pseudomonadati</taxon>
        <taxon>Bacteroidota</taxon>
        <taxon>Bacteroidia</taxon>
        <taxon>Marinilabiliales</taxon>
        <taxon>Marinifilaceae</taxon>
        <taxon>Labilibaculum</taxon>
    </lineage>
</organism>
<dbReference type="Proteomes" id="UP000218267">
    <property type="component" value="Chromosome"/>
</dbReference>
<dbReference type="Gene3D" id="3.40.50.360">
    <property type="match status" value="1"/>
</dbReference>
<dbReference type="InterPro" id="IPR052200">
    <property type="entry name" value="Protoporphyrinogen_IX_DH"/>
</dbReference>
<keyword evidence="3" id="KW-1185">Reference proteome</keyword>
<name>A0A1Y1CPN3_9BACT</name>
<dbReference type="SUPFAM" id="SSF52218">
    <property type="entry name" value="Flavoproteins"/>
    <property type="match status" value="1"/>
</dbReference>
<dbReference type="OrthoDB" id="2146857at2"/>